<dbReference type="FunCoup" id="A0A7N8YP86">
    <property type="interactions" value="18"/>
</dbReference>
<dbReference type="GO" id="GO:0005576">
    <property type="term" value="C:extracellular region"/>
    <property type="evidence" value="ECO:0007669"/>
    <property type="project" value="UniProtKB-SubCell"/>
</dbReference>
<keyword evidence="7" id="KW-1015">Disulfide bond</keyword>
<evidence type="ECO:0000313" key="11">
    <source>
        <dbReference type="Ensembl" id="ENSMAMP00000068017.1"/>
    </source>
</evidence>
<dbReference type="InterPro" id="IPR029562">
    <property type="entry name" value="Chemerin"/>
</dbReference>
<evidence type="ECO:0000313" key="12">
    <source>
        <dbReference type="Proteomes" id="UP000261640"/>
    </source>
</evidence>
<feature type="chain" id="PRO_5030708532" description="Retinoic acid receptor responder protein 2" evidence="10">
    <location>
        <begin position="21"/>
        <end position="234"/>
    </location>
</feature>
<keyword evidence="5 10" id="KW-0732">Signal</keyword>
<keyword evidence="3" id="KW-0145">Chemotaxis</keyword>
<comment type="subcellular location">
    <subcellularLocation>
        <location evidence="1">Secreted</location>
    </subcellularLocation>
</comment>
<evidence type="ECO:0000256" key="7">
    <source>
        <dbReference type="ARBA" id="ARBA00023157"/>
    </source>
</evidence>
<dbReference type="Proteomes" id="UP000261640">
    <property type="component" value="Unplaced"/>
</dbReference>
<dbReference type="AlphaFoldDB" id="A0A7N8YP86"/>
<keyword evidence="4" id="KW-0964">Secreted</keyword>
<dbReference type="GO" id="GO:0050994">
    <property type="term" value="P:regulation of lipid catabolic process"/>
    <property type="evidence" value="ECO:0007669"/>
    <property type="project" value="InterPro"/>
</dbReference>
<dbReference type="Ensembl" id="ENSMAMT00000067305.1">
    <property type="protein sequence ID" value="ENSMAMP00000068017.1"/>
    <property type="gene ID" value="ENSMAMG00000027037.1"/>
</dbReference>
<feature type="signal peptide" evidence="10">
    <location>
        <begin position="1"/>
        <end position="20"/>
    </location>
</feature>
<organism evidence="11 12">
    <name type="scientific">Mastacembelus armatus</name>
    <name type="common">zig-zag eel</name>
    <dbReference type="NCBI Taxonomy" id="205130"/>
    <lineage>
        <taxon>Eukaryota</taxon>
        <taxon>Metazoa</taxon>
        <taxon>Chordata</taxon>
        <taxon>Craniata</taxon>
        <taxon>Vertebrata</taxon>
        <taxon>Euteleostomi</taxon>
        <taxon>Actinopterygii</taxon>
        <taxon>Neopterygii</taxon>
        <taxon>Teleostei</taxon>
        <taxon>Neoteleostei</taxon>
        <taxon>Acanthomorphata</taxon>
        <taxon>Anabantaria</taxon>
        <taxon>Synbranchiformes</taxon>
        <taxon>Mastacembelidae</taxon>
        <taxon>Mastacembelus</taxon>
    </lineage>
</organism>
<reference evidence="11" key="1">
    <citation type="submission" date="2025-08" db="UniProtKB">
        <authorList>
            <consortium name="Ensembl"/>
        </authorList>
    </citation>
    <scope>IDENTIFICATION</scope>
</reference>
<sequence length="234" mass="26567">MATGLLLLFCAGVVLWSAKAQEPFNALTNNYKKGVELAFEQLNSHAAVQHHFLFLRSLEKSEIEGGFGVAYFYHHFLLKPTVCAKRRNESSPEKCPFRNDRPLMDCAICYKMAAGQIETSPKPYVHCIQRPRLTEGGFGVAYFYHHFLLKPTVCAKRRNESSPEKCPFRNDRPLMDCAICYKMAAGQIETSPKPYVHCIQRPRLTETMRKNRVEHCKRMSYNSGAPTLLAVSSG</sequence>
<dbReference type="InParanoid" id="A0A7N8YP86"/>
<evidence type="ECO:0000256" key="3">
    <source>
        <dbReference type="ARBA" id="ARBA00022500"/>
    </source>
</evidence>
<dbReference type="InterPro" id="IPR046350">
    <property type="entry name" value="Cystatin_sf"/>
</dbReference>
<keyword evidence="6" id="KW-0221">Differentiation</keyword>
<evidence type="ECO:0000256" key="8">
    <source>
        <dbReference type="ARBA" id="ARBA00023198"/>
    </source>
</evidence>
<dbReference type="GeneTree" id="ENSGT00400000024709"/>
<proteinExistence type="predicted"/>
<keyword evidence="12" id="KW-1185">Reference proteome</keyword>
<evidence type="ECO:0000256" key="5">
    <source>
        <dbReference type="ARBA" id="ARBA00022729"/>
    </source>
</evidence>
<evidence type="ECO:0000256" key="10">
    <source>
        <dbReference type="SAM" id="SignalP"/>
    </source>
</evidence>
<evidence type="ECO:0000256" key="9">
    <source>
        <dbReference type="ARBA" id="ARBA00032785"/>
    </source>
</evidence>
<dbReference type="Gene3D" id="3.10.450.10">
    <property type="match status" value="1"/>
</dbReference>
<evidence type="ECO:0000256" key="6">
    <source>
        <dbReference type="ARBA" id="ARBA00022782"/>
    </source>
</evidence>
<reference evidence="11" key="2">
    <citation type="submission" date="2025-09" db="UniProtKB">
        <authorList>
            <consortium name="Ensembl"/>
        </authorList>
    </citation>
    <scope>IDENTIFICATION</scope>
</reference>
<evidence type="ECO:0000256" key="2">
    <source>
        <dbReference type="ARBA" id="ARBA00018808"/>
    </source>
</evidence>
<protein>
    <recommendedName>
        <fullName evidence="2">Retinoic acid receptor responder protein 2</fullName>
    </recommendedName>
    <alternativeName>
        <fullName evidence="9">Chemerin</fullName>
    </alternativeName>
</protein>
<dbReference type="GO" id="GO:0006935">
    <property type="term" value="P:chemotaxis"/>
    <property type="evidence" value="ECO:0007669"/>
    <property type="project" value="UniProtKB-KW"/>
</dbReference>
<dbReference type="GO" id="GO:0030154">
    <property type="term" value="P:cell differentiation"/>
    <property type="evidence" value="ECO:0007669"/>
    <property type="project" value="UniProtKB-KW"/>
</dbReference>
<dbReference type="PANTHER" id="PTHR15106">
    <property type="entry name" value="RETINOIC ACID RECEPTOR RESPONDER PROTEIN 2"/>
    <property type="match status" value="1"/>
</dbReference>
<name>A0A7N8YP86_9TELE</name>
<dbReference type="GO" id="GO:0005102">
    <property type="term" value="F:signaling receptor binding"/>
    <property type="evidence" value="ECO:0007669"/>
    <property type="project" value="InterPro"/>
</dbReference>
<keyword evidence="8" id="KW-0395">Inflammatory response</keyword>
<evidence type="ECO:0000256" key="1">
    <source>
        <dbReference type="ARBA" id="ARBA00004613"/>
    </source>
</evidence>
<dbReference type="SUPFAM" id="SSF54403">
    <property type="entry name" value="Cystatin/monellin"/>
    <property type="match status" value="1"/>
</dbReference>
<accession>A0A7N8YP86</accession>
<dbReference type="GO" id="GO:0006954">
    <property type="term" value="P:inflammatory response"/>
    <property type="evidence" value="ECO:0007669"/>
    <property type="project" value="UniProtKB-KW"/>
</dbReference>
<dbReference type="PANTHER" id="PTHR15106:SF2">
    <property type="entry name" value="RETINOIC ACID RECEPTOR RESPONDER PROTEIN 2"/>
    <property type="match status" value="1"/>
</dbReference>
<evidence type="ECO:0000256" key="4">
    <source>
        <dbReference type="ARBA" id="ARBA00022525"/>
    </source>
</evidence>